<feature type="region of interest" description="Disordered" evidence="1">
    <location>
        <begin position="48"/>
        <end position="69"/>
    </location>
</feature>
<evidence type="ECO:0000313" key="3">
    <source>
        <dbReference type="Proteomes" id="UP000540506"/>
    </source>
</evidence>
<comment type="caution">
    <text evidence="2">The sequence shown here is derived from an EMBL/GenBank/DDBJ whole genome shotgun (WGS) entry which is preliminary data.</text>
</comment>
<dbReference type="EMBL" id="JACHJV010000001">
    <property type="protein sequence ID" value="MBB4923797.1"/>
    <property type="molecule type" value="Genomic_DNA"/>
</dbReference>
<sequence length="69" mass="6927">MADNNTPIALPEQTDEADSVLTSAVQATEQATDQHVEPHNAAVAPAPAIPAQAGENGNVGPLGLVVSSQ</sequence>
<name>A0A7W7R1Q1_KITKI</name>
<proteinExistence type="predicted"/>
<dbReference type="RefSeq" id="WP_184935843.1">
    <property type="nucleotide sequence ID" value="NZ_JACHJV010000001.1"/>
</dbReference>
<evidence type="ECO:0000256" key="1">
    <source>
        <dbReference type="SAM" id="MobiDB-lite"/>
    </source>
</evidence>
<protein>
    <submittedName>
        <fullName evidence="2">Uncharacterized protein</fullName>
    </submittedName>
</protein>
<organism evidence="2 3">
    <name type="scientific">Kitasatospora kifunensis</name>
    <name type="common">Streptomyces kifunensis</name>
    <dbReference type="NCBI Taxonomy" id="58351"/>
    <lineage>
        <taxon>Bacteria</taxon>
        <taxon>Bacillati</taxon>
        <taxon>Actinomycetota</taxon>
        <taxon>Actinomycetes</taxon>
        <taxon>Kitasatosporales</taxon>
        <taxon>Streptomycetaceae</taxon>
        <taxon>Kitasatospora</taxon>
    </lineage>
</organism>
<evidence type="ECO:0000313" key="2">
    <source>
        <dbReference type="EMBL" id="MBB4923797.1"/>
    </source>
</evidence>
<accession>A0A7W7R1Q1</accession>
<feature type="region of interest" description="Disordered" evidence="1">
    <location>
        <begin position="1"/>
        <end position="21"/>
    </location>
</feature>
<reference evidence="2 3" key="1">
    <citation type="submission" date="2020-08" db="EMBL/GenBank/DDBJ databases">
        <title>Sequencing the genomes of 1000 actinobacteria strains.</title>
        <authorList>
            <person name="Klenk H.-P."/>
        </authorList>
    </citation>
    <scope>NUCLEOTIDE SEQUENCE [LARGE SCALE GENOMIC DNA]</scope>
    <source>
        <strain evidence="2 3">DSM 41654</strain>
    </source>
</reference>
<keyword evidence="3" id="KW-1185">Reference proteome</keyword>
<dbReference type="AlphaFoldDB" id="A0A7W7R1Q1"/>
<gene>
    <name evidence="2" type="ORF">FHR34_002790</name>
</gene>
<dbReference type="Proteomes" id="UP000540506">
    <property type="component" value="Unassembled WGS sequence"/>
</dbReference>